<dbReference type="EMBL" id="JACCHS010000017">
    <property type="protein sequence ID" value="NYT46588.1"/>
    <property type="molecule type" value="Genomic_DNA"/>
</dbReference>
<dbReference type="AlphaFoldDB" id="A0A7Z0MN21"/>
<sequence length="54" mass="5981">MGADKQGLNQSNLTIFFTNIDAKAKKHSIGRFKNHIVLFPEKAAYALPPLPQIS</sequence>
<proteinExistence type="predicted"/>
<reference evidence="1 2" key="1">
    <citation type="submission" date="2020-05" db="EMBL/GenBank/DDBJ databases">
        <title>Horizontal transmission and recombination maintain forever young bacterial symbiont genomes.</title>
        <authorList>
            <person name="Russell S.L."/>
            <person name="Pepper-Tunick E."/>
            <person name="Svedberg J."/>
            <person name="Byrne A."/>
            <person name="Ruelas Castillo J."/>
            <person name="Vollmers C."/>
            <person name="Beinart R.A."/>
            <person name="Corbett-Detig R."/>
        </authorList>
    </citation>
    <scope>NUCLEOTIDE SEQUENCE [LARGE SCALE GENOMIC DNA]</scope>
    <source>
        <strain evidence="1">4727-3</strain>
    </source>
</reference>
<comment type="caution">
    <text evidence="1">The sequence shown here is derived from an EMBL/GenBank/DDBJ whole genome shotgun (WGS) entry which is preliminary data.</text>
</comment>
<organism evidence="1 2">
    <name type="scientific">Candidatus Methanofishera endochildressiae</name>
    <dbReference type="NCBI Taxonomy" id="2738884"/>
    <lineage>
        <taxon>Bacteria</taxon>
        <taxon>Pseudomonadati</taxon>
        <taxon>Pseudomonadota</taxon>
        <taxon>Gammaproteobacteria</taxon>
        <taxon>Candidatus Methanofishera</taxon>
    </lineage>
</organism>
<accession>A0A7Z0MN21</accession>
<dbReference type="Proteomes" id="UP000537890">
    <property type="component" value="Unassembled WGS sequence"/>
</dbReference>
<protein>
    <submittedName>
        <fullName evidence="1">Uncharacterized protein</fullName>
    </submittedName>
</protein>
<name>A0A7Z0MN21_9GAMM</name>
<gene>
    <name evidence="1" type="ORF">H0A75_01745</name>
</gene>
<evidence type="ECO:0000313" key="2">
    <source>
        <dbReference type="Proteomes" id="UP000537890"/>
    </source>
</evidence>
<evidence type="ECO:0000313" key="1">
    <source>
        <dbReference type="EMBL" id="NYT46588.1"/>
    </source>
</evidence>